<feature type="region of interest" description="Disordered" evidence="1">
    <location>
        <begin position="139"/>
        <end position="163"/>
    </location>
</feature>
<dbReference type="RefSeq" id="XP_040476792.1">
    <property type="nucleotide sequence ID" value="XM_040620858.1"/>
</dbReference>
<proteinExistence type="predicted"/>
<dbReference type="GeneID" id="103666066"/>
<feature type="region of interest" description="Disordered" evidence="1">
    <location>
        <begin position="1"/>
        <end position="30"/>
    </location>
</feature>
<evidence type="ECO:0000256" key="1">
    <source>
        <dbReference type="SAM" id="MobiDB-lite"/>
    </source>
</evidence>
<evidence type="ECO:0000313" key="3">
    <source>
        <dbReference type="RefSeq" id="XP_040476792.1"/>
    </source>
</evidence>
<feature type="region of interest" description="Disordered" evidence="1">
    <location>
        <begin position="45"/>
        <end position="75"/>
    </location>
</feature>
<reference evidence="3" key="1">
    <citation type="submission" date="2025-08" db="UniProtKB">
        <authorList>
            <consortium name="RefSeq"/>
        </authorList>
    </citation>
    <scope>IDENTIFICATION</scope>
    <source>
        <tissue evidence="3">Whole blood</tissue>
    </source>
</reference>
<protein>
    <submittedName>
        <fullName evidence="3">Uncharacterized protein LOC103666066</fullName>
    </submittedName>
</protein>
<feature type="compositionally biased region" description="Basic and acidic residues" evidence="1">
    <location>
        <begin position="95"/>
        <end position="110"/>
    </location>
</feature>
<accession>A0A8M1F4L9</accession>
<feature type="compositionally biased region" description="Basic and acidic residues" evidence="1">
    <location>
        <begin position="144"/>
        <end position="163"/>
    </location>
</feature>
<dbReference type="AlphaFoldDB" id="A0A8M1F4L9"/>
<dbReference type="KEGG" id="umr:103666066"/>
<gene>
    <name evidence="3" type="primary">LOC103666066</name>
</gene>
<name>A0A8M1F4L9_URSMA</name>
<keyword evidence="2" id="KW-1185">Reference proteome</keyword>
<organism evidence="2 3">
    <name type="scientific">Ursus maritimus</name>
    <name type="common">Polar bear</name>
    <name type="synonym">Thalarctos maritimus</name>
    <dbReference type="NCBI Taxonomy" id="29073"/>
    <lineage>
        <taxon>Eukaryota</taxon>
        <taxon>Metazoa</taxon>
        <taxon>Chordata</taxon>
        <taxon>Craniata</taxon>
        <taxon>Vertebrata</taxon>
        <taxon>Euteleostomi</taxon>
        <taxon>Mammalia</taxon>
        <taxon>Eutheria</taxon>
        <taxon>Laurasiatheria</taxon>
        <taxon>Carnivora</taxon>
        <taxon>Caniformia</taxon>
        <taxon>Ursidae</taxon>
        <taxon>Ursus</taxon>
    </lineage>
</organism>
<dbReference type="Proteomes" id="UP000261680">
    <property type="component" value="Unplaced"/>
</dbReference>
<feature type="region of interest" description="Disordered" evidence="1">
    <location>
        <begin position="95"/>
        <end position="119"/>
    </location>
</feature>
<sequence>MDERNCSVGAFQSEGPSPPGGNMGTHRSPHFLRLSSLLSRCLAERSDARVVPTREPGPPQSEQTPGWEQRDPCAPRTHPVSAFLRAAGLVETRGRRDFQWGRAPSSKDRVTGGSSARPPDKQFLLISLETWFPGPAREIPVRAGESRGRGETPRFGSLREEDSKKDIDRFSEPITLTTKTLSRVDQESSRHWWLANATRLCAEGCDVPTEGPFTCRGLPLKCLFTVLCTNENSRPVVFDGCL</sequence>
<evidence type="ECO:0000313" key="2">
    <source>
        <dbReference type="Proteomes" id="UP000261680"/>
    </source>
</evidence>